<gene>
    <name evidence="2" type="ORF">SORDD21_00439</name>
</gene>
<dbReference type="EMBL" id="LQZP01000126">
    <property type="protein sequence ID" value="KXT92325.1"/>
    <property type="molecule type" value="Genomic_DNA"/>
</dbReference>
<protein>
    <recommendedName>
        <fullName evidence="4">DUF443 family protein</fullName>
    </recommendedName>
</protein>
<dbReference type="InterPro" id="IPR005915">
    <property type="entry name" value="Tandem_5TM"/>
</dbReference>
<sequence length="221" mass="25734">MVILEINVKETKYFCHQLVELNGKKYILDASSMTPKFYYWGVPTDELSVEMAELNREDINFSTPINKFKASYVAIMVQPLVWIVYSLLKTFFKEYNISQQIILKLVVFCASMLISYFIFYFTREKDRKNVKALLPSSSRRYEMIFKPVSARKQVFDAYIFKVPIIACLVLYLSINDGGEGIVLVINSIITFFLLTIDFGKVPILSDYKIRNVTFEGIREIK</sequence>
<dbReference type="Pfam" id="PF04276">
    <property type="entry name" value="DUF443"/>
    <property type="match status" value="1"/>
</dbReference>
<proteinExistence type="predicted"/>
<dbReference type="NCBIfam" id="TIGR01218">
    <property type="entry name" value="Gpos_tandem_5TM"/>
    <property type="match status" value="1"/>
</dbReference>
<keyword evidence="1" id="KW-0472">Membrane</keyword>
<feature type="transmembrane region" description="Helical" evidence="1">
    <location>
        <begin position="180"/>
        <end position="199"/>
    </location>
</feature>
<evidence type="ECO:0008006" key="4">
    <source>
        <dbReference type="Google" id="ProtNLM"/>
    </source>
</evidence>
<feature type="transmembrane region" description="Helical" evidence="1">
    <location>
        <begin position="100"/>
        <end position="121"/>
    </location>
</feature>
<dbReference type="RefSeq" id="WP_061453595.1">
    <property type="nucleotide sequence ID" value="NZ_JAKUWC010000003.1"/>
</dbReference>
<comment type="caution">
    <text evidence="2">The sequence shown here is derived from an EMBL/GenBank/DDBJ whole genome shotgun (WGS) entry which is preliminary data.</text>
</comment>
<feature type="transmembrane region" description="Helical" evidence="1">
    <location>
        <begin position="70"/>
        <end position="88"/>
    </location>
</feature>
<accession>A0A139PPU7</accession>
<evidence type="ECO:0000256" key="1">
    <source>
        <dbReference type="SAM" id="Phobius"/>
    </source>
</evidence>
<keyword evidence="1" id="KW-0812">Transmembrane</keyword>
<dbReference type="PATRIC" id="fig|1303.81.peg.548"/>
<organism evidence="2 3">
    <name type="scientific">Streptococcus oralis</name>
    <dbReference type="NCBI Taxonomy" id="1303"/>
    <lineage>
        <taxon>Bacteria</taxon>
        <taxon>Bacillati</taxon>
        <taxon>Bacillota</taxon>
        <taxon>Bacilli</taxon>
        <taxon>Lactobacillales</taxon>
        <taxon>Streptococcaceae</taxon>
        <taxon>Streptococcus</taxon>
    </lineage>
</organism>
<dbReference type="OrthoDB" id="2233985at2"/>
<evidence type="ECO:0000313" key="3">
    <source>
        <dbReference type="Proteomes" id="UP000070053"/>
    </source>
</evidence>
<evidence type="ECO:0000313" key="2">
    <source>
        <dbReference type="EMBL" id="KXT92325.1"/>
    </source>
</evidence>
<feature type="transmembrane region" description="Helical" evidence="1">
    <location>
        <begin position="155"/>
        <end position="174"/>
    </location>
</feature>
<keyword evidence="1" id="KW-1133">Transmembrane helix</keyword>
<name>A0A139PPU7_STROR</name>
<dbReference type="Proteomes" id="UP000070053">
    <property type="component" value="Unassembled WGS sequence"/>
</dbReference>
<dbReference type="AlphaFoldDB" id="A0A139PPU7"/>
<reference evidence="2 3" key="1">
    <citation type="submission" date="2016-01" db="EMBL/GenBank/DDBJ databases">
        <title>Highly variable Streptococcus oralis are common among viridans streptococci isolated from primates.</title>
        <authorList>
            <person name="Denapaite D."/>
            <person name="Rieger M."/>
            <person name="Koendgen S."/>
            <person name="Brueckner R."/>
            <person name="Ochigava I."/>
            <person name="Kappeler P."/>
            <person name="Maetz-Rensing K."/>
            <person name="Leendertz F."/>
            <person name="Hakenbeck R."/>
        </authorList>
    </citation>
    <scope>NUCLEOTIDE SEQUENCE [LARGE SCALE GENOMIC DNA]</scope>
    <source>
        <strain evidence="2 3">DD21</strain>
    </source>
</reference>